<dbReference type="PANTHER" id="PTHR12682:SF11">
    <property type="entry name" value="PROTEIN ARCHEASE"/>
    <property type="match status" value="1"/>
</dbReference>
<evidence type="ECO:0000259" key="5">
    <source>
        <dbReference type="Pfam" id="PF01951"/>
    </source>
</evidence>
<keyword evidence="4" id="KW-0106">Calcium</keyword>
<gene>
    <name evidence="6" type="ORF">S06H3_32472</name>
</gene>
<dbReference type="AlphaFoldDB" id="X1NH93"/>
<dbReference type="NCBIfam" id="NF001617">
    <property type="entry name" value="PRK00407.1"/>
    <property type="match status" value="1"/>
</dbReference>
<comment type="caution">
    <text evidence="6">The sequence shown here is derived from an EMBL/GenBank/DDBJ whole genome shotgun (WGS) entry which is preliminary data.</text>
</comment>
<dbReference type="Pfam" id="PF01951">
    <property type="entry name" value="Archease"/>
    <property type="match status" value="1"/>
</dbReference>
<protein>
    <recommendedName>
        <fullName evidence="5">Archease domain-containing protein</fullName>
    </recommendedName>
</protein>
<dbReference type="PANTHER" id="PTHR12682">
    <property type="entry name" value="ARCHEASE"/>
    <property type="match status" value="1"/>
</dbReference>
<evidence type="ECO:0000256" key="4">
    <source>
        <dbReference type="ARBA" id="ARBA00022837"/>
    </source>
</evidence>
<dbReference type="GO" id="GO:0046872">
    <property type="term" value="F:metal ion binding"/>
    <property type="evidence" value="ECO:0007669"/>
    <property type="project" value="UniProtKB-KW"/>
</dbReference>
<dbReference type="GO" id="GO:0008033">
    <property type="term" value="P:tRNA processing"/>
    <property type="evidence" value="ECO:0007669"/>
    <property type="project" value="UniProtKB-KW"/>
</dbReference>
<evidence type="ECO:0000256" key="2">
    <source>
        <dbReference type="ARBA" id="ARBA00022694"/>
    </source>
</evidence>
<evidence type="ECO:0000256" key="1">
    <source>
        <dbReference type="ARBA" id="ARBA00007963"/>
    </source>
</evidence>
<feature type="non-terminal residue" evidence="6">
    <location>
        <position position="1"/>
    </location>
</feature>
<dbReference type="EMBL" id="BARV01019313">
    <property type="protein sequence ID" value="GAI29571.1"/>
    <property type="molecule type" value="Genomic_DNA"/>
</dbReference>
<reference evidence="6" key="1">
    <citation type="journal article" date="2014" name="Front. Microbiol.">
        <title>High frequency of phylogenetically diverse reductive dehalogenase-homologous genes in deep subseafloor sedimentary metagenomes.</title>
        <authorList>
            <person name="Kawai M."/>
            <person name="Futagami T."/>
            <person name="Toyoda A."/>
            <person name="Takaki Y."/>
            <person name="Nishi S."/>
            <person name="Hori S."/>
            <person name="Arai W."/>
            <person name="Tsubouchi T."/>
            <person name="Morono Y."/>
            <person name="Uchiyama I."/>
            <person name="Ito T."/>
            <person name="Fujiyama A."/>
            <person name="Inagaki F."/>
            <person name="Takami H."/>
        </authorList>
    </citation>
    <scope>NUCLEOTIDE SEQUENCE</scope>
    <source>
        <strain evidence="6">Expedition CK06-06</strain>
    </source>
</reference>
<name>X1NH93_9ZZZZ</name>
<evidence type="ECO:0000256" key="3">
    <source>
        <dbReference type="ARBA" id="ARBA00022723"/>
    </source>
</evidence>
<dbReference type="SUPFAM" id="SSF69819">
    <property type="entry name" value="MTH1598-like"/>
    <property type="match status" value="1"/>
</dbReference>
<feature type="domain" description="Archease" evidence="5">
    <location>
        <begin position="6"/>
        <end position="152"/>
    </location>
</feature>
<proteinExistence type="inferred from homology"/>
<keyword evidence="2" id="KW-0819">tRNA processing</keyword>
<sequence length="152" mass="17836">INLREFELLDHTADIGIKTYGNTIEDLFCNTAIAMFSLMADLDKVRPFKKFDIQIKGENEENLMIKWLNELLYLYETELCLFNKFDLEIENICCEEINNLTENNKLLLKASVEGEDIDLEKHHIKTHIKGATYHKLEIRKNKIYSASIFFDV</sequence>
<dbReference type="Gene3D" id="3.55.10.10">
    <property type="entry name" value="Archease domain"/>
    <property type="match status" value="1"/>
</dbReference>
<organism evidence="6">
    <name type="scientific">marine sediment metagenome</name>
    <dbReference type="NCBI Taxonomy" id="412755"/>
    <lineage>
        <taxon>unclassified sequences</taxon>
        <taxon>metagenomes</taxon>
        <taxon>ecological metagenomes</taxon>
    </lineage>
</organism>
<comment type="similarity">
    <text evidence="1">Belongs to the archease family.</text>
</comment>
<dbReference type="InterPro" id="IPR036820">
    <property type="entry name" value="Archease_dom_sf"/>
</dbReference>
<dbReference type="InterPro" id="IPR002804">
    <property type="entry name" value="Archease"/>
</dbReference>
<accession>X1NH93</accession>
<dbReference type="InterPro" id="IPR023572">
    <property type="entry name" value="Archease_dom"/>
</dbReference>
<keyword evidence="3" id="KW-0479">Metal-binding</keyword>
<evidence type="ECO:0000313" key="6">
    <source>
        <dbReference type="EMBL" id="GAI29571.1"/>
    </source>
</evidence>